<sequence>MASSKLAELCHSQPASQPAPRLGPSWFFVLPETRTDNCCTPGKEKPIPDVTGLWDQRTLRDTDHKRYNNFS</sequence>
<accession>A0ABP0WUL0</accession>
<organism evidence="2 3">
    <name type="scientific">Sphagnum jensenii</name>
    <dbReference type="NCBI Taxonomy" id="128206"/>
    <lineage>
        <taxon>Eukaryota</taxon>
        <taxon>Viridiplantae</taxon>
        <taxon>Streptophyta</taxon>
        <taxon>Embryophyta</taxon>
        <taxon>Bryophyta</taxon>
        <taxon>Sphagnophytina</taxon>
        <taxon>Sphagnopsida</taxon>
        <taxon>Sphagnales</taxon>
        <taxon>Sphagnaceae</taxon>
        <taxon>Sphagnum</taxon>
    </lineage>
</organism>
<dbReference type="EMBL" id="OZ020098">
    <property type="protein sequence ID" value="CAK9270529.1"/>
    <property type="molecule type" value="Genomic_DNA"/>
</dbReference>
<name>A0ABP0WUL0_9BRYO</name>
<evidence type="ECO:0000313" key="3">
    <source>
        <dbReference type="Proteomes" id="UP001497444"/>
    </source>
</evidence>
<feature type="region of interest" description="Disordered" evidence="1">
    <location>
        <begin position="1"/>
        <end position="23"/>
    </location>
</feature>
<keyword evidence="3" id="KW-1185">Reference proteome</keyword>
<evidence type="ECO:0000256" key="1">
    <source>
        <dbReference type="SAM" id="MobiDB-lite"/>
    </source>
</evidence>
<reference evidence="2" key="1">
    <citation type="submission" date="2024-02" db="EMBL/GenBank/DDBJ databases">
        <authorList>
            <consortium name="ELIXIR-Norway"/>
            <consortium name="Elixir Norway"/>
        </authorList>
    </citation>
    <scope>NUCLEOTIDE SEQUENCE</scope>
</reference>
<proteinExistence type="predicted"/>
<dbReference type="Proteomes" id="UP001497444">
    <property type="component" value="Chromosome 3"/>
</dbReference>
<protein>
    <submittedName>
        <fullName evidence="2">Uncharacterized protein</fullName>
    </submittedName>
</protein>
<evidence type="ECO:0000313" key="2">
    <source>
        <dbReference type="EMBL" id="CAK9270529.1"/>
    </source>
</evidence>
<gene>
    <name evidence="2" type="ORF">CSSPJE1EN1_LOCUS16007</name>
</gene>